<dbReference type="PANTHER" id="PTHR10083:SF328">
    <property type="entry name" value="TISSUE FACTOR PATHWAY INHIBITOR"/>
    <property type="match status" value="1"/>
</dbReference>
<dbReference type="CDD" id="cd22615">
    <property type="entry name" value="Kunitz_TFPI1_TFPI2_3-like"/>
    <property type="match status" value="1"/>
</dbReference>
<feature type="domain" description="BPTI/Kunitz inhibitor" evidence="8">
    <location>
        <begin position="66"/>
        <end position="116"/>
    </location>
</feature>
<dbReference type="InterPro" id="IPR002223">
    <property type="entry name" value="Kunitz_BPTI"/>
</dbReference>
<feature type="chain" id="PRO_5047039583" evidence="7">
    <location>
        <begin position="25"/>
        <end position="232"/>
    </location>
</feature>
<comment type="subcellular location">
    <subcellularLocation>
        <location evidence="1">Secreted</location>
    </subcellularLocation>
</comment>
<accession>M0QRU4</accession>
<evidence type="ECO:0000256" key="5">
    <source>
        <dbReference type="ARBA" id="ARBA00023157"/>
    </source>
</evidence>
<feature type="domain" description="BPTI/Kunitz inhibitor" evidence="8">
    <location>
        <begin position="151"/>
        <end position="201"/>
    </location>
</feature>
<sequence length="232" mass="26032">MKIKPIFGVSVCLLLTCASLPLNAEKRKCSKTPVSSTSTQSVSDYNGHSTPPPPTPTTTLERPDFCLLGEDEGICRAYFIRYFYNNQSKQCESFVYGGCLGNMNNFRSLEECKNTCENPLNGTSTPPVPVSVTPKPPRRKIKTGYRVPYWCLTPADRGLCSANIRRFYYNPSTRKCTQFKYSGCGGNENNFTSKRSCLRACRKGFIKKVSKGRLKAVTPKNYYVEVGYENNI</sequence>
<dbReference type="PRINTS" id="PR00759">
    <property type="entry name" value="BASICPTASE"/>
</dbReference>
<dbReference type="GO" id="GO:0007596">
    <property type="term" value="P:blood coagulation"/>
    <property type="evidence" value="ECO:0007669"/>
    <property type="project" value="UniProtKB-UniRule"/>
</dbReference>
<keyword evidence="5" id="KW-1015">Disulfide bond</keyword>
<keyword evidence="4" id="KW-0722">Serine protease inhibitor</keyword>
<dbReference type="InterPro" id="IPR036880">
    <property type="entry name" value="Kunitz_BPTI_sf"/>
</dbReference>
<dbReference type="SMART" id="SM00131">
    <property type="entry name" value="KU"/>
    <property type="match status" value="2"/>
</dbReference>
<evidence type="ECO:0000256" key="4">
    <source>
        <dbReference type="ARBA" id="ARBA00022900"/>
    </source>
</evidence>
<feature type="region of interest" description="Disordered" evidence="6">
    <location>
        <begin position="32"/>
        <end position="61"/>
    </location>
</feature>
<keyword evidence="3" id="KW-0646">Protease inhibitor</keyword>
<dbReference type="CDD" id="cd22614">
    <property type="entry name" value="Kunitz_TFPI1_2-like"/>
    <property type="match status" value="1"/>
</dbReference>
<evidence type="ECO:0000256" key="3">
    <source>
        <dbReference type="ARBA" id="ARBA00022690"/>
    </source>
</evidence>
<feature type="compositionally biased region" description="Low complexity" evidence="6">
    <location>
        <begin position="32"/>
        <end position="43"/>
    </location>
</feature>
<reference evidence="9" key="1">
    <citation type="submission" date="2012-09" db="EMBL/GenBank/DDBJ databases">
        <title>Molecular phylogeny and evolution of the proteins encoded by the common vampire bat (Desmodus rotundus) submaxillary glands.</title>
        <authorList>
            <person name="Fry B.G."/>
        </authorList>
    </citation>
    <scope>NUCLEOTIDE SEQUENCE</scope>
    <source>
        <tissue evidence="9">Submaxillary gland anterior and posterior lobes</tissue>
    </source>
</reference>
<dbReference type="FunFam" id="4.10.410.10:FF:000012">
    <property type="entry name" value="Tissue factor pathway inhibitor"/>
    <property type="match status" value="1"/>
</dbReference>
<dbReference type="SUPFAM" id="SSF57362">
    <property type="entry name" value="BPTI-like"/>
    <property type="match status" value="2"/>
</dbReference>
<evidence type="ECO:0000256" key="1">
    <source>
        <dbReference type="ARBA" id="ARBA00004613"/>
    </source>
</evidence>
<keyword evidence="7" id="KW-0732">Signal</keyword>
<evidence type="ECO:0000256" key="2">
    <source>
        <dbReference type="ARBA" id="ARBA00022525"/>
    </source>
</evidence>
<dbReference type="PROSITE" id="PS00280">
    <property type="entry name" value="BPTI_KUNITZ_1"/>
    <property type="match status" value="2"/>
</dbReference>
<protein>
    <submittedName>
        <fullName evidence="9">Kunitz-Dr11</fullName>
    </submittedName>
</protein>
<dbReference type="GO" id="GO:0004867">
    <property type="term" value="F:serine-type endopeptidase inhibitor activity"/>
    <property type="evidence" value="ECO:0007669"/>
    <property type="project" value="UniProtKB-UniRule"/>
</dbReference>
<evidence type="ECO:0000256" key="7">
    <source>
        <dbReference type="SAM" id="SignalP"/>
    </source>
</evidence>
<proteinExistence type="evidence at transcript level"/>
<name>M0QRU4_DESRO</name>
<organism evidence="9">
    <name type="scientific">Desmodus rotundus</name>
    <name type="common">Vampire bat</name>
    <dbReference type="NCBI Taxonomy" id="9430"/>
    <lineage>
        <taxon>Eukaryota</taxon>
        <taxon>Metazoa</taxon>
        <taxon>Chordata</taxon>
        <taxon>Craniata</taxon>
        <taxon>Vertebrata</taxon>
        <taxon>Euteleostomi</taxon>
        <taxon>Mammalia</taxon>
        <taxon>Eutheria</taxon>
        <taxon>Laurasiatheria</taxon>
        <taxon>Chiroptera</taxon>
        <taxon>Yangochiroptera</taxon>
        <taxon>Phyllostomidae</taxon>
        <taxon>Desmodontinae</taxon>
        <taxon>Desmodus</taxon>
    </lineage>
</organism>
<dbReference type="PROSITE" id="PS50279">
    <property type="entry name" value="BPTI_KUNITZ_2"/>
    <property type="match status" value="2"/>
</dbReference>
<dbReference type="InterPro" id="IPR020901">
    <property type="entry name" value="Prtase_inh_Kunz-CS"/>
</dbReference>
<dbReference type="EMBL" id="GAEE01000030">
    <property type="protein sequence ID" value="JAA65093.1"/>
    <property type="molecule type" value="mRNA"/>
</dbReference>
<keyword evidence="2" id="KW-0964">Secreted</keyword>
<dbReference type="GO" id="GO:0005615">
    <property type="term" value="C:extracellular space"/>
    <property type="evidence" value="ECO:0007669"/>
    <property type="project" value="TreeGrafter"/>
</dbReference>
<dbReference type="PANTHER" id="PTHR10083">
    <property type="entry name" value="KUNITZ-TYPE PROTEASE INHIBITOR-RELATED"/>
    <property type="match status" value="1"/>
</dbReference>
<dbReference type="InterPro" id="IPR050098">
    <property type="entry name" value="TFPI/VKTCI-like"/>
</dbReference>
<dbReference type="MEROPS" id="I02.012"/>
<evidence type="ECO:0000256" key="6">
    <source>
        <dbReference type="SAM" id="MobiDB-lite"/>
    </source>
</evidence>
<evidence type="ECO:0000259" key="8">
    <source>
        <dbReference type="PROSITE" id="PS50279"/>
    </source>
</evidence>
<dbReference type="Pfam" id="PF00014">
    <property type="entry name" value="Kunitz_BPTI"/>
    <property type="match status" value="2"/>
</dbReference>
<feature type="signal peptide" evidence="7">
    <location>
        <begin position="1"/>
        <end position="24"/>
    </location>
</feature>
<dbReference type="AlphaFoldDB" id="M0QRU4"/>
<dbReference type="Gene3D" id="4.10.410.10">
    <property type="entry name" value="Pancreatic trypsin inhibitor Kunitz domain"/>
    <property type="match status" value="2"/>
</dbReference>
<evidence type="ECO:0000313" key="9">
    <source>
        <dbReference type="EMBL" id="JAA65093.1"/>
    </source>
</evidence>